<feature type="region of interest" description="Disordered" evidence="1">
    <location>
        <begin position="570"/>
        <end position="647"/>
    </location>
</feature>
<dbReference type="InterPro" id="IPR001401">
    <property type="entry name" value="Dynamin_GTPase"/>
</dbReference>
<dbReference type="Gene3D" id="3.40.50.300">
    <property type="entry name" value="P-loop containing nucleotide triphosphate hydrolases"/>
    <property type="match status" value="1"/>
</dbReference>
<dbReference type="GO" id="GO:0005737">
    <property type="term" value="C:cytoplasm"/>
    <property type="evidence" value="ECO:0007669"/>
    <property type="project" value="TreeGrafter"/>
</dbReference>
<dbReference type="AlphaFoldDB" id="A0A8K0W9P5"/>
<dbReference type="Proteomes" id="UP000813427">
    <property type="component" value="Unassembled WGS sequence"/>
</dbReference>
<feature type="region of interest" description="Disordered" evidence="1">
    <location>
        <begin position="922"/>
        <end position="965"/>
    </location>
</feature>
<dbReference type="GO" id="GO:0005525">
    <property type="term" value="F:GTP binding"/>
    <property type="evidence" value="ECO:0007669"/>
    <property type="project" value="InterPro"/>
</dbReference>
<feature type="domain" description="Dynamin-type G" evidence="3">
    <location>
        <begin position="154"/>
        <end position="484"/>
    </location>
</feature>
<dbReference type="Gene3D" id="1.20.120.1240">
    <property type="entry name" value="Dynamin, middle domain"/>
    <property type="match status" value="1"/>
</dbReference>
<evidence type="ECO:0000259" key="2">
    <source>
        <dbReference type="PROSITE" id="PS51388"/>
    </source>
</evidence>
<dbReference type="SMART" id="SM00053">
    <property type="entry name" value="DYNc"/>
    <property type="match status" value="1"/>
</dbReference>
<dbReference type="PANTHER" id="PTHR11566:SF131">
    <property type="entry name" value="GTPASE, PUTATIVE (AFU_ORTHOLOGUE AFUA_6G07630)-RELATED"/>
    <property type="match status" value="1"/>
</dbReference>
<feature type="compositionally biased region" description="Acidic residues" evidence="1">
    <location>
        <begin position="938"/>
        <end position="951"/>
    </location>
</feature>
<feature type="region of interest" description="Disordered" evidence="1">
    <location>
        <begin position="1"/>
        <end position="93"/>
    </location>
</feature>
<accession>A0A8K0W9P5</accession>
<keyword evidence="5" id="KW-1185">Reference proteome</keyword>
<dbReference type="InterPro" id="IPR027417">
    <property type="entry name" value="P-loop_NTPase"/>
</dbReference>
<protein>
    <submittedName>
        <fullName evidence="4">P-loop containing nucleoside triphosphate hydrolase protein</fullName>
    </submittedName>
</protein>
<proteinExistence type="predicted"/>
<dbReference type="PROSITE" id="PS51718">
    <property type="entry name" value="G_DYNAMIN_2"/>
    <property type="match status" value="1"/>
</dbReference>
<reference evidence="4" key="1">
    <citation type="journal article" date="2021" name="Nat. Commun.">
        <title>Genetic determinants of endophytism in the Arabidopsis root mycobiome.</title>
        <authorList>
            <person name="Mesny F."/>
            <person name="Miyauchi S."/>
            <person name="Thiergart T."/>
            <person name="Pickel B."/>
            <person name="Atanasova L."/>
            <person name="Karlsson M."/>
            <person name="Huettel B."/>
            <person name="Barry K.W."/>
            <person name="Haridas S."/>
            <person name="Chen C."/>
            <person name="Bauer D."/>
            <person name="Andreopoulos W."/>
            <person name="Pangilinan J."/>
            <person name="LaButti K."/>
            <person name="Riley R."/>
            <person name="Lipzen A."/>
            <person name="Clum A."/>
            <person name="Drula E."/>
            <person name="Henrissat B."/>
            <person name="Kohler A."/>
            <person name="Grigoriev I.V."/>
            <person name="Martin F.M."/>
            <person name="Hacquard S."/>
        </authorList>
    </citation>
    <scope>NUCLEOTIDE SEQUENCE</scope>
    <source>
        <strain evidence="4">MPI-SDFR-AT-0068</strain>
    </source>
</reference>
<feature type="compositionally biased region" description="Low complexity" evidence="1">
    <location>
        <begin position="53"/>
        <end position="69"/>
    </location>
</feature>
<keyword evidence="4" id="KW-0378">Hydrolase</keyword>
<dbReference type="Pfam" id="PF00350">
    <property type="entry name" value="Dynamin_N"/>
    <property type="match status" value="1"/>
</dbReference>
<dbReference type="InterPro" id="IPR030381">
    <property type="entry name" value="G_DYNAMIN_dom"/>
</dbReference>
<dbReference type="SUPFAM" id="SSF52540">
    <property type="entry name" value="P-loop containing nucleoside triphosphate hydrolases"/>
    <property type="match status" value="1"/>
</dbReference>
<dbReference type="GO" id="GO:0031623">
    <property type="term" value="P:receptor internalization"/>
    <property type="evidence" value="ECO:0007669"/>
    <property type="project" value="TreeGrafter"/>
</dbReference>
<evidence type="ECO:0000313" key="4">
    <source>
        <dbReference type="EMBL" id="KAH7238717.1"/>
    </source>
</evidence>
<comment type="caution">
    <text evidence="4">The sequence shown here is derived from an EMBL/GenBank/DDBJ whole genome shotgun (WGS) entry which is preliminary data.</text>
</comment>
<sequence>MTSRATYNHSPRSVPRRRGPRGHNTIIKPDPESSGDTSFPESAALNYDHNGHNSHNTATSAASSYGGSTNHIPPDQAFYHHGRSDAPTPSERITEPEPLLRELRMRLNAAAESPTGLIPADGSFFQNSFQDIGKELKACNDTLGELQQLGVSHDVPLPELVLVGDQSAGKSSLMSGLANLELPRSEGTCTRCPLHIRVSRSHDPSCRVWLRKEYTYDPPASGRISESDVTNKDPFFPWRKLPGTIIHEFKTMIDHSEIEDVLRWAQIAILNDNRSPELFVPGSGNIALNIPIDRAADSVAAKFSPNIVALEIKGPELPDLSFYDMPGIFQNPADASDDYLVSVVRNLSKEYIQHPSAIIMCSMPMNSDAENSSTFGLVRRLGALNRTIGVLTKADLIPEGGNHEQWLAIMRAQAHITGLGYFITSRPQGKDLDELKQWEELVFVDHSLERWPATFHGFSDRCGVEKLKAFLSEKLGQEFAKSLPHIKQKLKQRQHSIDEQLNTLPELPSNVELEVQTSVMEFGELARSQLKPSEFSKYFVPLPDNFRDCLLDMKPKFTLRDASDIPVVDISDDESDAGSVATVTNPHTPSKRRAMAPPITPSKRVRMEQTPVGTPSHSQLRPEESRAGSVARSSPAPRRQQFPAPFTPFSTVGRGFRTLRQVRDEIKSKTRAGVPDIITEEVYNDMCRESIEPWAGPMKAFLNQVMNLLSEMLEKALSTSFARLNKRLIYQECKKILSEYLEERRRETIGALDLVYRLETYGLFTVNQEAFRRYQKDEQILLTRYRHQMRMQAAGYGDGRPPIPWESLTEEKRAADEKRRESELTKLGPDSFERELEVVAYVRGYYRLAALRFADAIALHITNGMIPHIQRNLPYHLDRKLGLAGADAKSVYERLMEEDPTTAAKRGTLRAEREKFARALESIEELERGSGSSTISEREDEEEEHEDDDMVDAALMSGALAVEEV</sequence>
<dbReference type="GO" id="GO:0005886">
    <property type="term" value="C:plasma membrane"/>
    <property type="evidence" value="ECO:0007669"/>
    <property type="project" value="TreeGrafter"/>
</dbReference>
<dbReference type="CDD" id="cd08771">
    <property type="entry name" value="DLP_1"/>
    <property type="match status" value="1"/>
</dbReference>
<organism evidence="4 5">
    <name type="scientific">Fusarium tricinctum</name>
    <dbReference type="NCBI Taxonomy" id="61284"/>
    <lineage>
        <taxon>Eukaryota</taxon>
        <taxon>Fungi</taxon>
        <taxon>Dikarya</taxon>
        <taxon>Ascomycota</taxon>
        <taxon>Pezizomycotina</taxon>
        <taxon>Sordariomycetes</taxon>
        <taxon>Hypocreomycetidae</taxon>
        <taxon>Hypocreales</taxon>
        <taxon>Nectriaceae</taxon>
        <taxon>Fusarium</taxon>
        <taxon>Fusarium tricinctum species complex</taxon>
    </lineage>
</organism>
<dbReference type="InterPro" id="IPR020850">
    <property type="entry name" value="GED_dom"/>
</dbReference>
<dbReference type="OrthoDB" id="5061070at2759"/>
<name>A0A8K0W9P5_9HYPO</name>
<gene>
    <name evidence="4" type="ORF">BKA59DRAFT_482928</name>
</gene>
<dbReference type="EMBL" id="JAGPXF010000006">
    <property type="protein sequence ID" value="KAH7238717.1"/>
    <property type="molecule type" value="Genomic_DNA"/>
</dbReference>
<feature type="domain" description="GED" evidence="2">
    <location>
        <begin position="835"/>
        <end position="931"/>
    </location>
</feature>
<dbReference type="PANTHER" id="PTHR11566">
    <property type="entry name" value="DYNAMIN"/>
    <property type="match status" value="1"/>
</dbReference>
<dbReference type="GO" id="GO:0008017">
    <property type="term" value="F:microtubule binding"/>
    <property type="evidence" value="ECO:0007669"/>
    <property type="project" value="TreeGrafter"/>
</dbReference>
<evidence type="ECO:0000256" key="1">
    <source>
        <dbReference type="SAM" id="MobiDB-lite"/>
    </source>
</evidence>
<dbReference type="PROSITE" id="PS51388">
    <property type="entry name" value="GED"/>
    <property type="match status" value="1"/>
</dbReference>
<dbReference type="InterPro" id="IPR022812">
    <property type="entry name" value="Dynamin"/>
</dbReference>
<evidence type="ECO:0000313" key="5">
    <source>
        <dbReference type="Proteomes" id="UP000813427"/>
    </source>
</evidence>
<evidence type="ECO:0000259" key="3">
    <source>
        <dbReference type="PROSITE" id="PS51718"/>
    </source>
</evidence>
<dbReference type="InterPro" id="IPR045063">
    <property type="entry name" value="Dynamin_N"/>
</dbReference>
<dbReference type="GO" id="GO:0003924">
    <property type="term" value="F:GTPase activity"/>
    <property type="evidence" value="ECO:0007669"/>
    <property type="project" value="InterPro"/>
</dbReference>
<dbReference type="PRINTS" id="PR00195">
    <property type="entry name" value="DYNAMIN"/>
</dbReference>
<dbReference type="GO" id="GO:0005874">
    <property type="term" value="C:microtubule"/>
    <property type="evidence" value="ECO:0007669"/>
    <property type="project" value="TreeGrafter"/>
</dbReference>